<dbReference type="KEGG" id="ssm:Spirs_2931"/>
<reference evidence="1 2" key="1">
    <citation type="journal article" date="2010" name="Stand. Genomic Sci.">
        <title>Complete genome sequence of Spirochaeta smaragdinae type strain (SEBR 4228).</title>
        <authorList>
            <person name="Mavromatis K."/>
            <person name="Yasawong M."/>
            <person name="Chertkov O."/>
            <person name="Lapidus A."/>
            <person name="Lucas S."/>
            <person name="Nolan M."/>
            <person name="Del Rio T.G."/>
            <person name="Tice H."/>
            <person name="Cheng J.F."/>
            <person name="Pitluck S."/>
            <person name="Liolios K."/>
            <person name="Ivanova N."/>
            <person name="Tapia R."/>
            <person name="Han C."/>
            <person name="Bruce D."/>
            <person name="Goodwin L."/>
            <person name="Pati A."/>
            <person name="Chen A."/>
            <person name="Palaniappan K."/>
            <person name="Land M."/>
            <person name="Hauser L."/>
            <person name="Chang Y.J."/>
            <person name="Jeffries C.D."/>
            <person name="Detter J.C."/>
            <person name="Rohde M."/>
            <person name="Brambilla E."/>
            <person name="Spring S."/>
            <person name="Goker M."/>
            <person name="Sikorski J."/>
            <person name="Woyke T."/>
            <person name="Bristow J."/>
            <person name="Eisen J.A."/>
            <person name="Markowitz V."/>
            <person name="Hugenholtz P."/>
            <person name="Klenk H.P."/>
            <person name="Kyrpides N.C."/>
        </authorList>
    </citation>
    <scope>NUCLEOTIDE SEQUENCE [LARGE SCALE GENOMIC DNA]</scope>
    <source>
        <strain evidence="2">DSM 11293 / JCM 15392 / SEBR 4228</strain>
    </source>
</reference>
<dbReference type="AlphaFoldDB" id="E1R3R3"/>
<sequence>MSSTTKDAVLLQVRLDSTRLPGKALLALGDLTVVEHAMRSLLLVPAADRILVTDADSASKLQSLAEKWDFELFTGPKEDVLKRFALAIEGRGFDRILRATGDNPLVSASLASQLLELQQLHSWDYCGFLGPPLGTGVEVMRADALRLADKESTDPYEREHVAPFLYHRPERFLIARPQAPVALSLPDMRVTLDTPEDYRYLSRIFRECYTGEPIPVQRLISWYRASEEEGSNGRG</sequence>
<dbReference type="SUPFAM" id="SSF53448">
    <property type="entry name" value="Nucleotide-diphospho-sugar transferases"/>
    <property type="match status" value="1"/>
</dbReference>
<evidence type="ECO:0000313" key="1">
    <source>
        <dbReference type="EMBL" id="ADK82034.1"/>
    </source>
</evidence>
<dbReference type="RefSeq" id="WP_013255493.1">
    <property type="nucleotide sequence ID" value="NC_014364.1"/>
</dbReference>
<dbReference type="InterPro" id="IPR003329">
    <property type="entry name" value="Cytidylyl_trans"/>
</dbReference>
<protein>
    <submittedName>
        <fullName evidence="1">Acylneuraminate cytidylyltransferase</fullName>
    </submittedName>
</protein>
<dbReference type="Proteomes" id="UP000002318">
    <property type="component" value="Chromosome"/>
</dbReference>
<evidence type="ECO:0000313" key="2">
    <source>
        <dbReference type="Proteomes" id="UP000002318"/>
    </source>
</evidence>
<dbReference type="PANTHER" id="PTHR42866">
    <property type="entry name" value="3-DEOXY-MANNO-OCTULOSONATE CYTIDYLYLTRANSFERASE"/>
    <property type="match status" value="1"/>
</dbReference>
<keyword evidence="2" id="KW-1185">Reference proteome</keyword>
<dbReference type="GO" id="GO:0016779">
    <property type="term" value="F:nucleotidyltransferase activity"/>
    <property type="evidence" value="ECO:0007669"/>
    <property type="project" value="UniProtKB-KW"/>
</dbReference>
<dbReference type="STRING" id="573413.Spirs_2931"/>
<dbReference type="PANTHER" id="PTHR42866:SF1">
    <property type="entry name" value="SPORE COAT POLYSACCHARIDE BIOSYNTHESIS PROTEIN SPSF"/>
    <property type="match status" value="1"/>
</dbReference>
<keyword evidence="1" id="KW-0548">Nucleotidyltransferase</keyword>
<proteinExistence type="predicted"/>
<name>E1R3R3_SEDSS</name>
<keyword evidence="1" id="KW-0808">Transferase</keyword>
<dbReference type="eggNOG" id="COG1861">
    <property type="taxonomic scope" value="Bacteria"/>
</dbReference>
<dbReference type="EMBL" id="CP002116">
    <property type="protein sequence ID" value="ADK82034.1"/>
    <property type="molecule type" value="Genomic_DNA"/>
</dbReference>
<dbReference type="OrthoDB" id="9815559at2"/>
<dbReference type="HOGENOM" id="CLU_072501_0_0_12"/>
<dbReference type="InterPro" id="IPR029044">
    <property type="entry name" value="Nucleotide-diphossugar_trans"/>
</dbReference>
<dbReference type="Pfam" id="PF02348">
    <property type="entry name" value="CTP_transf_3"/>
    <property type="match status" value="1"/>
</dbReference>
<gene>
    <name evidence="1" type="ordered locus">Spirs_2931</name>
</gene>
<dbReference type="GO" id="GO:0005829">
    <property type="term" value="C:cytosol"/>
    <property type="evidence" value="ECO:0007669"/>
    <property type="project" value="TreeGrafter"/>
</dbReference>
<accession>E1R3R3</accession>
<organism evidence="1 2">
    <name type="scientific">Sediminispirochaeta smaragdinae (strain DSM 11293 / JCM 15392 / SEBR 4228)</name>
    <name type="common">Spirochaeta smaragdinae</name>
    <dbReference type="NCBI Taxonomy" id="573413"/>
    <lineage>
        <taxon>Bacteria</taxon>
        <taxon>Pseudomonadati</taxon>
        <taxon>Spirochaetota</taxon>
        <taxon>Spirochaetia</taxon>
        <taxon>Spirochaetales</taxon>
        <taxon>Spirochaetaceae</taxon>
        <taxon>Sediminispirochaeta</taxon>
    </lineage>
</organism>
<dbReference type="Gene3D" id="3.90.550.10">
    <property type="entry name" value="Spore Coat Polysaccharide Biosynthesis Protein SpsA, Chain A"/>
    <property type="match status" value="1"/>
</dbReference>